<proteinExistence type="predicted"/>
<accession>A0A8J3JE19</accession>
<protein>
    <submittedName>
        <fullName evidence="1">Uncharacterized protein</fullName>
    </submittedName>
</protein>
<gene>
    <name evidence="1" type="ORF">Cba03nite_40500</name>
</gene>
<dbReference type="RefSeq" id="WP_203748362.1">
    <property type="nucleotide sequence ID" value="NZ_BONF01000023.1"/>
</dbReference>
<keyword evidence="2" id="KW-1185">Reference proteome</keyword>
<organism evidence="1 2">
    <name type="scientific">Catellatospora bangladeshensis</name>
    <dbReference type="NCBI Taxonomy" id="310355"/>
    <lineage>
        <taxon>Bacteria</taxon>
        <taxon>Bacillati</taxon>
        <taxon>Actinomycetota</taxon>
        <taxon>Actinomycetes</taxon>
        <taxon>Micromonosporales</taxon>
        <taxon>Micromonosporaceae</taxon>
        <taxon>Catellatospora</taxon>
    </lineage>
</organism>
<reference evidence="1 2" key="1">
    <citation type="submission" date="2021-01" db="EMBL/GenBank/DDBJ databases">
        <title>Whole genome shotgun sequence of Catellatospora bangladeshensis NBRC 107357.</title>
        <authorList>
            <person name="Komaki H."/>
            <person name="Tamura T."/>
        </authorList>
    </citation>
    <scope>NUCLEOTIDE SEQUENCE [LARGE SCALE GENOMIC DNA]</scope>
    <source>
        <strain evidence="1 2">NBRC 107357</strain>
    </source>
</reference>
<comment type="caution">
    <text evidence="1">The sequence shown here is derived from an EMBL/GenBank/DDBJ whole genome shotgun (WGS) entry which is preliminary data.</text>
</comment>
<evidence type="ECO:0000313" key="2">
    <source>
        <dbReference type="Proteomes" id="UP000601223"/>
    </source>
</evidence>
<sequence length="303" mass="32346">MTQPDKTPTDLLVQQGPSCWLYVVEAIAAASTAKTELSTTHLRMAMRCYPDSDSVGEAHAAQKHAPKRPRRTIALELMAANIAGMVTSLQNWALTSGTDDIPLSRVQEFARRHHVSRSAWQDPALGVFFDGDGEDDPTTDVTGLITAFQAGAKCADGLHKLAIGAGDNTNVVGLLLNTGYQVIDSAQEPSDAVLSLGVQAVPSYISVRKRFKTTAEQRASGIVDLTGRKLSELADTAHALLLEGFTATSATEGRVTFKDPNFGNVLFVVTVAQFQAMAGEEEVKMRPFFPSGAKKSALATILG</sequence>
<dbReference type="Proteomes" id="UP000601223">
    <property type="component" value="Unassembled WGS sequence"/>
</dbReference>
<evidence type="ECO:0000313" key="1">
    <source>
        <dbReference type="EMBL" id="GIF82701.1"/>
    </source>
</evidence>
<dbReference type="EMBL" id="BONF01000023">
    <property type="protein sequence ID" value="GIF82701.1"/>
    <property type="molecule type" value="Genomic_DNA"/>
</dbReference>
<name>A0A8J3JE19_9ACTN</name>
<dbReference type="AlphaFoldDB" id="A0A8J3JE19"/>